<dbReference type="EMBL" id="JAFBMS010000007">
    <property type="protein sequence ID" value="KAG9350986.1"/>
    <property type="molecule type" value="Genomic_DNA"/>
</dbReference>
<organism evidence="1 2">
    <name type="scientific">Albula glossodonta</name>
    <name type="common">roundjaw bonefish</name>
    <dbReference type="NCBI Taxonomy" id="121402"/>
    <lineage>
        <taxon>Eukaryota</taxon>
        <taxon>Metazoa</taxon>
        <taxon>Chordata</taxon>
        <taxon>Craniata</taxon>
        <taxon>Vertebrata</taxon>
        <taxon>Euteleostomi</taxon>
        <taxon>Actinopterygii</taxon>
        <taxon>Neopterygii</taxon>
        <taxon>Teleostei</taxon>
        <taxon>Albuliformes</taxon>
        <taxon>Albulidae</taxon>
        <taxon>Albula</taxon>
    </lineage>
</organism>
<reference evidence="1" key="1">
    <citation type="thesis" date="2021" institute="BYU ScholarsArchive" country="Provo, UT, USA">
        <title>Applications of and Algorithms for Genome Assembly and Genomic Analyses with an Emphasis on Marine Teleosts.</title>
        <authorList>
            <person name="Pickett B.D."/>
        </authorList>
    </citation>
    <scope>NUCLEOTIDE SEQUENCE</scope>
    <source>
        <strain evidence="1">HI-2016</strain>
    </source>
</reference>
<evidence type="ECO:0000313" key="1">
    <source>
        <dbReference type="EMBL" id="KAG9350986.1"/>
    </source>
</evidence>
<name>A0A8T2PGY3_9TELE</name>
<evidence type="ECO:0000313" key="2">
    <source>
        <dbReference type="Proteomes" id="UP000824540"/>
    </source>
</evidence>
<dbReference type="Proteomes" id="UP000824540">
    <property type="component" value="Unassembled WGS sequence"/>
</dbReference>
<comment type="caution">
    <text evidence="1">The sequence shown here is derived from an EMBL/GenBank/DDBJ whole genome shotgun (WGS) entry which is preliminary data.</text>
</comment>
<proteinExistence type="predicted"/>
<accession>A0A8T2PGY3</accession>
<sequence length="158" mass="17420">MRENVFGVKGPLFLFLLADRQTETCLATDRVWRQNGRCALPRRKCSKSSSARLVPATPSAFVAKFRSLSAPCLTPAEQTNGMLGAAWLPTNQRLVAMLEEGTNGRQGPERDRLISPPWPLDTGGIAPLCPDRTQSLPYQAEGWRCLSEPLRSAVGVRR</sequence>
<keyword evidence="2" id="KW-1185">Reference proteome</keyword>
<protein>
    <submittedName>
        <fullName evidence="1">Uncharacterized protein</fullName>
    </submittedName>
</protein>
<gene>
    <name evidence="1" type="ORF">JZ751_024875</name>
</gene>
<dbReference type="AlphaFoldDB" id="A0A8T2PGY3"/>